<dbReference type="GO" id="GO:0005840">
    <property type="term" value="C:ribosome"/>
    <property type="evidence" value="ECO:0007669"/>
    <property type="project" value="UniProtKB-KW"/>
</dbReference>
<comment type="similarity">
    <text evidence="1 4">Belongs to the eukaryotic ribosomal protein eS25 family.</text>
</comment>
<accession>A0A834LPE9</accession>
<evidence type="ECO:0000256" key="1">
    <source>
        <dbReference type="ARBA" id="ARBA00009106"/>
    </source>
</evidence>
<dbReference type="Pfam" id="PF03297">
    <property type="entry name" value="Ribosomal_S25"/>
    <property type="match status" value="1"/>
</dbReference>
<name>A0A834LPE9_RHOSS</name>
<keyword evidence="3 4" id="KW-0687">Ribonucleoprotein</keyword>
<dbReference type="Proteomes" id="UP000626092">
    <property type="component" value="Unassembled WGS sequence"/>
</dbReference>
<dbReference type="OrthoDB" id="10263513at2759"/>
<comment type="caution">
    <text evidence="6">The sequence shown here is derived from an EMBL/GenBank/DDBJ whole genome shotgun (WGS) entry which is preliminary data.</text>
</comment>
<sequence>MKSLIERLCDPGRVNMMGYTVRAISGYPGSIDVIKVKQAPKKEKAPPPSSKPAKSGGGKQKKKLGCVVGDGFGVGLSKKLQKWSKGKQKEKVNNMVLFDKATYDKLLSEAPKYKLITPSILSDRLRVNGSLARKAIRDLMARGVIRMVSAHSSQQIYTRATNT</sequence>
<proteinExistence type="inferred from homology"/>
<evidence type="ECO:0000313" key="7">
    <source>
        <dbReference type="Proteomes" id="UP000626092"/>
    </source>
</evidence>
<dbReference type="Gene3D" id="3.30.63.20">
    <property type="match status" value="1"/>
</dbReference>
<dbReference type="EMBL" id="WJXA01000005">
    <property type="protein sequence ID" value="KAF7142570.1"/>
    <property type="molecule type" value="Genomic_DNA"/>
</dbReference>
<keyword evidence="7" id="KW-1185">Reference proteome</keyword>
<reference evidence="6" key="1">
    <citation type="submission" date="2019-11" db="EMBL/GenBank/DDBJ databases">
        <authorList>
            <person name="Liu Y."/>
            <person name="Hou J."/>
            <person name="Li T.-Q."/>
            <person name="Guan C.-H."/>
            <person name="Wu X."/>
            <person name="Wu H.-Z."/>
            <person name="Ling F."/>
            <person name="Zhang R."/>
            <person name="Shi X.-G."/>
            <person name="Ren J.-P."/>
            <person name="Chen E.-F."/>
            <person name="Sun J.-M."/>
        </authorList>
    </citation>
    <scope>NUCLEOTIDE SEQUENCE</scope>
    <source>
        <strain evidence="6">Adult_tree_wgs_1</strain>
        <tissue evidence="6">Leaves</tissue>
    </source>
</reference>
<evidence type="ECO:0000256" key="5">
    <source>
        <dbReference type="SAM" id="MobiDB-lite"/>
    </source>
</evidence>
<organism evidence="6 7">
    <name type="scientific">Rhododendron simsii</name>
    <name type="common">Sims's rhododendron</name>
    <dbReference type="NCBI Taxonomy" id="118357"/>
    <lineage>
        <taxon>Eukaryota</taxon>
        <taxon>Viridiplantae</taxon>
        <taxon>Streptophyta</taxon>
        <taxon>Embryophyta</taxon>
        <taxon>Tracheophyta</taxon>
        <taxon>Spermatophyta</taxon>
        <taxon>Magnoliopsida</taxon>
        <taxon>eudicotyledons</taxon>
        <taxon>Gunneridae</taxon>
        <taxon>Pentapetalae</taxon>
        <taxon>asterids</taxon>
        <taxon>Ericales</taxon>
        <taxon>Ericaceae</taxon>
        <taxon>Ericoideae</taxon>
        <taxon>Rhodoreae</taxon>
        <taxon>Rhododendron</taxon>
    </lineage>
</organism>
<evidence type="ECO:0000313" key="6">
    <source>
        <dbReference type="EMBL" id="KAF7142570.1"/>
    </source>
</evidence>
<dbReference type="AlphaFoldDB" id="A0A834LPE9"/>
<evidence type="ECO:0000256" key="2">
    <source>
        <dbReference type="ARBA" id="ARBA00022980"/>
    </source>
</evidence>
<dbReference type="GO" id="GO:1990904">
    <property type="term" value="C:ribonucleoprotein complex"/>
    <property type="evidence" value="ECO:0007669"/>
    <property type="project" value="UniProtKB-KW"/>
</dbReference>
<keyword evidence="2 4" id="KW-0689">Ribosomal protein</keyword>
<dbReference type="InterPro" id="IPR004977">
    <property type="entry name" value="Ribosomal_eS25"/>
</dbReference>
<evidence type="ECO:0000256" key="3">
    <source>
        <dbReference type="ARBA" id="ARBA00023274"/>
    </source>
</evidence>
<protein>
    <recommendedName>
        <fullName evidence="4">40S ribosomal protein S25</fullName>
    </recommendedName>
</protein>
<dbReference type="PANTHER" id="PTHR12850">
    <property type="entry name" value="40S RIBOSOMAL PROTEIN S25"/>
    <property type="match status" value="1"/>
</dbReference>
<gene>
    <name evidence="6" type="ORF">RHSIM_Rhsim05G0072800</name>
</gene>
<feature type="region of interest" description="Disordered" evidence="5">
    <location>
        <begin position="38"/>
        <end position="64"/>
    </location>
</feature>
<evidence type="ECO:0000256" key="4">
    <source>
        <dbReference type="RuleBase" id="RU366057"/>
    </source>
</evidence>
<dbReference type="FunFam" id="3.30.63.20:FF:000001">
    <property type="entry name" value="40S ribosomal protein S25"/>
    <property type="match status" value="1"/>
</dbReference>